<dbReference type="InterPro" id="IPR016169">
    <property type="entry name" value="FAD-bd_PCMH_sub2"/>
</dbReference>
<feature type="domain" description="FAD-binding PCMH-type" evidence="4">
    <location>
        <begin position="1"/>
        <end position="162"/>
    </location>
</feature>
<dbReference type="InterPro" id="IPR051312">
    <property type="entry name" value="Diverse_Substr_Oxidored"/>
</dbReference>
<gene>
    <name evidence="5" type="ORF">OJ997_03415</name>
</gene>
<dbReference type="Gene3D" id="3.30.465.10">
    <property type="match status" value="1"/>
</dbReference>
<dbReference type="Proteomes" id="UP001147653">
    <property type="component" value="Unassembled WGS sequence"/>
</dbReference>
<dbReference type="GO" id="GO:0016491">
    <property type="term" value="F:oxidoreductase activity"/>
    <property type="evidence" value="ECO:0007669"/>
    <property type="project" value="UniProtKB-KW"/>
</dbReference>
<sequence length="225" mass="23594">MLVHVPTSVDEAVALLDEGKGVLVAGCTGLYPHLGPDQSIISLRNAGLSGVETDGDTVRVGATTTLTQLAREVPFLRESIASIASPTIRNMATVGGNLFAPQPHGDLAVCLLALDAQIDKTGDVVTSITFKVPEHWYYTKAMRRKQNSASIVTVASDGVRIALGGVAPGPVRALAAEAKLAEGDIDGAAEAALEAADPFDDAYASAWYRRRVLPVHVRRALTNAV</sequence>
<proteinExistence type="predicted"/>
<dbReference type="Pfam" id="PF03450">
    <property type="entry name" value="CO_deh_flav_C"/>
    <property type="match status" value="1"/>
</dbReference>
<dbReference type="GO" id="GO:0071949">
    <property type="term" value="F:FAD binding"/>
    <property type="evidence" value="ECO:0007669"/>
    <property type="project" value="InterPro"/>
</dbReference>
<protein>
    <submittedName>
        <fullName evidence="5">FAD binding domain-containing protein</fullName>
    </submittedName>
</protein>
<name>A0A9X3N6S0_9ACTN</name>
<evidence type="ECO:0000256" key="2">
    <source>
        <dbReference type="ARBA" id="ARBA00022827"/>
    </source>
</evidence>
<evidence type="ECO:0000256" key="3">
    <source>
        <dbReference type="ARBA" id="ARBA00023002"/>
    </source>
</evidence>
<keyword evidence="2" id="KW-0274">FAD</keyword>
<comment type="caution">
    <text evidence="5">The sequence shown here is derived from an EMBL/GenBank/DDBJ whole genome shotgun (WGS) entry which is preliminary data.</text>
</comment>
<dbReference type="AlphaFoldDB" id="A0A9X3N6S0"/>
<keyword evidence="3" id="KW-0560">Oxidoreductase</keyword>
<dbReference type="PANTHER" id="PTHR42659:SF2">
    <property type="entry name" value="XANTHINE DEHYDROGENASE SUBUNIT C-RELATED"/>
    <property type="match status" value="1"/>
</dbReference>
<dbReference type="InterPro" id="IPR002346">
    <property type="entry name" value="Mopterin_DH_FAD-bd"/>
</dbReference>
<reference evidence="5" key="1">
    <citation type="submission" date="2022-10" db="EMBL/GenBank/DDBJ databases">
        <title>The WGS of Solirubrobacter phytolaccae KCTC 29190.</title>
        <authorList>
            <person name="Jiang Z."/>
        </authorList>
    </citation>
    <scope>NUCLEOTIDE SEQUENCE</scope>
    <source>
        <strain evidence="5">KCTC 29190</strain>
    </source>
</reference>
<evidence type="ECO:0000313" key="6">
    <source>
        <dbReference type="Proteomes" id="UP001147653"/>
    </source>
</evidence>
<evidence type="ECO:0000313" key="5">
    <source>
        <dbReference type="EMBL" id="MDA0179334.1"/>
    </source>
</evidence>
<accession>A0A9X3N6S0</accession>
<dbReference type="SUPFAM" id="SSF55447">
    <property type="entry name" value="CO dehydrogenase flavoprotein C-terminal domain-like"/>
    <property type="match status" value="1"/>
</dbReference>
<dbReference type="SMART" id="SM01092">
    <property type="entry name" value="CO_deh_flav_C"/>
    <property type="match status" value="1"/>
</dbReference>
<dbReference type="PROSITE" id="PS51387">
    <property type="entry name" value="FAD_PCMH"/>
    <property type="match status" value="1"/>
</dbReference>
<dbReference type="InterPro" id="IPR016166">
    <property type="entry name" value="FAD-bd_PCMH"/>
</dbReference>
<dbReference type="InterPro" id="IPR036683">
    <property type="entry name" value="CO_DH_flav_C_dom_sf"/>
</dbReference>
<dbReference type="RefSeq" id="WP_270023604.1">
    <property type="nucleotide sequence ID" value="NZ_JAPDDP010000004.1"/>
</dbReference>
<evidence type="ECO:0000256" key="1">
    <source>
        <dbReference type="ARBA" id="ARBA00022630"/>
    </source>
</evidence>
<dbReference type="EMBL" id="JAPDDP010000004">
    <property type="protein sequence ID" value="MDA0179334.1"/>
    <property type="molecule type" value="Genomic_DNA"/>
</dbReference>
<dbReference type="InterPro" id="IPR005107">
    <property type="entry name" value="CO_DH_flav_C"/>
</dbReference>
<dbReference type="PANTHER" id="PTHR42659">
    <property type="entry name" value="XANTHINE DEHYDROGENASE SUBUNIT C-RELATED"/>
    <property type="match status" value="1"/>
</dbReference>
<organism evidence="5 6">
    <name type="scientific">Solirubrobacter phytolaccae</name>
    <dbReference type="NCBI Taxonomy" id="1404360"/>
    <lineage>
        <taxon>Bacteria</taxon>
        <taxon>Bacillati</taxon>
        <taxon>Actinomycetota</taxon>
        <taxon>Thermoleophilia</taxon>
        <taxon>Solirubrobacterales</taxon>
        <taxon>Solirubrobacteraceae</taxon>
        <taxon>Solirubrobacter</taxon>
    </lineage>
</organism>
<dbReference type="InterPro" id="IPR036318">
    <property type="entry name" value="FAD-bd_PCMH-like_sf"/>
</dbReference>
<evidence type="ECO:0000259" key="4">
    <source>
        <dbReference type="PROSITE" id="PS51387"/>
    </source>
</evidence>
<keyword evidence="6" id="KW-1185">Reference proteome</keyword>
<keyword evidence="1" id="KW-0285">Flavoprotein</keyword>
<dbReference type="Pfam" id="PF00941">
    <property type="entry name" value="FAD_binding_5"/>
    <property type="match status" value="1"/>
</dbReference>
<dbReference type="SUPFAM" id="SSF56176">
    <property type="entry name" value="FAD-binding/transporter-associated domain-like"/>
    <property type="match status" value="1"/>
</dbReference>